<dbReference type="RefSeq" id="WP_405286849.1">
    <property type="nucleotide sequence ID" value="NZ_JBBHLI010000005.1"/>
</dbReference>
<keyword evidence="1" id="KW-0732">Signal</keyword>
<dbReference type="Gene3D" id="2.40.160.60">
    <property type="entry name" value="Outer membrane protein transport protein (OMPP1/FadL/TodX)"/>
    <property type="match status" value="1"/>
</dbReference>
<evidence type="ECO:0000256" key="1">
    <source>
        <dbReference type="SAM" id="SignalP"/>
    </source>
</evidence>
<name>A0ABU9EB96_9BACT</name>
<dbReference type="Proteomes" id="UP001484239">
    <property type="component" value="Unassembled WGS sequence"/>
</dbReference>
<protein>
    <recommendedName>
        <fullName evidence="4">PorV/PorQ family protein</fullName>
    </recommendedName>
</protein>
<feature type="signal peptide" evidence="1">
    <location>
        <begin position="1"/>
        <end position="26"/>
    </location>
</feature>
<comment type="caution">
    <text evidence="2">The sequence shown here is derived from an EMBL/GenBank/DDBJ whole genome shotgun (WGS) entry which is preliminary data.</text>
</comment>
<dbReference type="EMBL" id="JBBHLI010000005">
    <property type="protein sequence ID" value="MEK9501367.1"/>
    <property type="molecule type" value="Genomic_DNA"/>
</dbReference>
<sequence>MSAPPSTRLALLAVLALATLPSAARAQAPERGPVVVDLAFGARGLGMGGAFQTDAGDPDAVFVNPALAAQAGGFSLGAQRFDTESTAFSISTARAWYGGGIFGGIRHLDAAGATAPGLHTGGIDPLLAGGGTGASETALTLGYGRELFGLRTGVSTSWLQQRYGASNAATFSFDVGVSTDLGPGTVHLAARNLGSATTWGAREVELPSTVAAGWGAYGRQLGPLDWGGAVTAARRADGEWTYGGGLEFGYWPVRGRTFMARIGAQSVPDTDASPLTFGGSYLGDELVIDYAFQAVDGFDGVHRITLGWR</sequence>
<keyword evidence="3" id="KW-1185">Reference proteome</keyword>
<accession>A0ABU9EB96</accession>
<evidence type="ECO:0008006" key="4">
    <source>
        <dbReference type="Google" id="ProtNLM"/>
    </source>
</evidence>
<reference evidence="2 3" key="1">
    <citation type="submission" date="2024-02" db="EMBL/GenBank/DDBJ databases">
        <title>A novel Gemmatimonadota bacterium.</title>
        <authorList>
            <person name="Du Z.-J."/>
            <person name="Ye Y.-Q."/>
        </authorList>
    </citation>
    <scope>NUCLEOTIDE SEQUENCE [LARGE SCALE GENOMIC DNA]</scope>
    <source>
        <strain evidence="2 3">DH-20</strain>
    </source>
</reference>
<evidence type="ECO:0000313" key="3">
    <source>
        <dbReference type="Proteomes" id="UP001484239"/>
    </source>
</evidence>
<proteinExistence type="predicted"/>
<gene>
    <name evidence="2" type="ORF">WI372_10305</name>
</gene>
<feature type="chain" id="PRO_5046671913" description="PorV/PorQ family protein" evidence="1">
    <location>
        <begin position="27"/>
        <end position="309"/>
    </location>
</feature>
<evidence type="ECO:0000313" key="2">
    <source>
        <dbReference type="EMBL" id="MEK9501367.1"/>
    </source>
</evidence>
<organism evidence="2 3">
    <name type="scientific">Gaopeijia maritima</name>
    <dbReference type="NCBI Taxonomy" id="3119007"/>
    <lineage>
        <taxon>Bacteria</taxon>
        <taxon>Pseudomonadati</taxon>
        <taxon>Gemmatimonadota</taxon>
        <taxon>Longimicrobiia</taxon>
        <taxon>Gaopeijiales</taxon>
        <taxon>Gaopeijiaceae</taxon>
        <taxon>Gaopeijia</taxon>
    </lineage>
</organism>